<comment type="caution">
    <text evidence="3">The sequence shown here is derived from an EMBL/GenBank/DDBJ whole genome shotgun (WGS) entry which is preliminary data.</text>
</comment>
<name>A0A158KR22_9BURK</name>
<feature type="compositionally biased region" description="Basic and acidic residues" evidence="1">
    <location>
        <begin position="12"/>
        <end position="22"/>
    </location>
</feature>
<dbReference type="Proteomes" id="UP000054770">
    <property type="component" value="Unassembled WGS sequence"/>
</dbReference>
<sequence length="208" mass="23250">MKGSTSAATTLETEKPPLSRGRFGDVDDRLDFSRTAECHRVNALSQELRSVLSPICREAYFIQQALTVQPAMGKREPVTRVDCVAVTQFGVFVVDSVDWIGIISPTFNDDTLSITEEGGVVSNRSCPIRRLEPAVVFLRALLEDFHCPVEGVAVFHRDDCIVNPSVPPSLLKPDELHHFFRVKLNRFINQRRHFVDIDGIGMQLMAIG</sequence>
<organism evidence="3 4">
    <name type="scientific">Caballeronia choica</name>
    <dbReference type="NCBI Taxonomy" id="326476"/>
    <lineage>
        <taxon>Bacteria</taxon>
        <taxon>Pseudomonadati</taxon>
        <taxon>Pseudomonadota</taxon>
        <taxon>Betaproteobacteria</taxon>
        <taxon>Burkholderiales</taxon>
        <taxon>Burkholderiaceae</taxon>
        <taxon>Caballeronia</taxon>
    </lineage>
</organism>
<evidence type="ECO:0000313" key="3">
    <source>
        <dbReference type="EMBL" id="SAL83572.1"/>
    </source>
</evidence>
<reference evidence="3" key="1">
    <citation type="submission" date="2016-01" db="EMBL/GenBank/DDBJ databases">
        <authorList>
            <person name="Peeters C."/>
        </authorList>
    </citation>
    <scope>NUCLEOTIDE SEQUENCE [LARGE SCALE GENOMIC DNA]</scope>
    <source>
        <strain evidence="3">LMG 22940</strain>
    </source>
</reference>
<dbReference type="AlphaFoldDB" id="A0A158KR22"/>
<dbReference type="EMBL" id="FCON02000140">
    <property type="protein sequence ID" value="SAL83572.1"/>
    <property type="molecule type" value="Genomic_DNA"/>
</dbReference>
<evidence type="ECO:0000259" key="2">
    <source>
        <dbReference type="Pfam" id="PF08378"/>
    </source>
</evidence>
<dbReference type="RefSeq" id="WP_125483143.1">
    <property type="nucleotide sequence ID" value="NZ_FCON02000140.1"/>
</dbReference>
<keyword evidence="4" id="KW-1185">Reference proteome</keyword>
<feature type="compositionally biased region" description="Polar residues" evidence="1">
    <location>
        <begin position="1"/>
        <end position="11"/>
    </location>
</feature>
<feature type="region of interest" description="Disordered" evidence="1">
    <location>
        <begin position="1"/>
        <end position="22"/>
    </location>
</feature>
<evidence type="ECO:0000313" key="4">
    <source>
        <dbReference type="Proteomes" id="UP000054770"/>
    </source>
</evidence>
<accession>A0A158KR22</accession>
<protein>
    <submittedName>
        <fullName evidence="3">NERD domain-containing protein</fullName>
    </submittedName>
</protein>
<gene>
    <name evidence="3" type="ORF">AWB68_06962</name>
</gene>
<evidence type="ECO:0000256" key="1">
    <source>
        <dbReference type="SAM" id="MobiDB-lite"/>
    </source>
</evidence>
<dbReference type="Pfam" id="PF08378">
    <property type="entry name" value="NERD"/>
    <property type="match status" value="1"/>
</dbReference>
<proteinExistence type="predicted"/>
<dbReference type="OrthoDB" id="5782056at2"/>
<dbReference type="InterPro" id="IPR011528">
    <property type="entry name" value="NERD"/>
</dbReference>
<feature type="domain" description="NERD" evidence="2">
    <location>
        <begin position="60"/>
        <end position="156"/>
    </location>
</feature>